<name>A0A2T3JGS4_9GAMM</name>
<reference evidence="1 2" key="1">
    <citation type="submission" date="2018-01" db="EMBL/GenBank/DDBJ databases">
        <title>Whole genome sequencing of Histamine producing bacteria.</title>
        <authorList>
            <person name="Butler K."/>
        </authorList>
    </citation>
    <scope>NUCLEOTIDE SEQUENCE [LARGE SCALE GENOMIC DNA]</scope>
    <source>
        <strain evidence="1 2">JCM 12947</strain>
    </source>
</reference>
<dbReference type="EMBL" id="PYMJ01000011">
    <property type="protein sequence ID" value="PSU48125.1"/>
    <property type="molecule type" value="Genomic_DNA"/>
</dbReference>
<dbReference type="Proteomes" id="UP000240987">
    <property type="component" value="Unassembled WGS sequence"/>
</dbReference>
<evidence type="ECO:0000313" key="2">
    <source>
        <dbReference type="Proteomes" id="UP000240987"/>
    </source>
</evidence>
<accession>A0A2T3JGS4</accession>
<gene>
    <name evidence="1" type="ORF">C9J12_12985</name>
</gene>
<dbReference type="GO" id="GO:0003677">
    <property type="term" value="F:DNA binding"/>
    <property type="evidence" value="ECO:0007669"/>
    <property type="project" value="InterPro"/>
</dbReference>
<evidence type="ECO:0000313" key="1">
    <source>
        <dbReference type="EMBL" id="PSU48125.1"/>
    </source>
</evidence>
<proteinExistence type="predicted"/>
<dbReference type="Pfam" id="PF08965">
    <property type="entry name" value="Aca2_YdiL"/>
    <property type="match status" value="1"/>
</dbReference>
<dbReference type="AlphaFoldDB" id="A0A2T3JGS4"/>
<organism evidence="1 2">
    <name type="scientific">Photobacterium frigidiphilum</name>
    <dbReference type="NCBI Taxonomy" id="264736"/>
    <lineage>
        <taxon>Bacteria</taxon>
        <taxon>Pseudomonadati</taxon>
        <taxon>Pseudomonadota</taxon>
        <taxon>Gammaproteobacteria</taxon>
        <taxon>Vibrionales</taxon>
        <taxon>Vibrionaceae</taxon>
        <taxon>Photobacterium</taxon>
    </lineage>
</organism>
<dbReference type="RefSeq" id="WP_107243108.1">
    <property type="nucleotide sequence ID" value="NZ_PYMJ01000011.1"/>
</dbReference>
<protein>
    <submittedName>
        <fullName evidence="1">DUF1870 domain-containing protein</fullName>
    </submittedName>
</protein>
<dbReference type="Gene3D" id="1.10.3100.10">
    <property type="entry name" value="Putative cytoplasmic protein"/>
    <property type="match status" value="1"/>
</dbReference>
<dbReference type="InterPro" id="IPR027910">
    <property type="entry name" value="YdiL_sf"/>
</dbReference>
<comment type="caution">
    <text evidence="1">The sequence shown here is derived from an EMBL/GenBank/DDBJ whole genome shotgun (WGS) entry which is preliminary data.</text>
</comment>
<dbReference type="OrthoDB" id="7066373at2"/>
<sequence length="164" mass="18868">MSWLNMNNVELQAIRKILMLEVTEAADVIGNGVSRSTWQSWESGSLAIPDEIQAEIYSLCQMRETLLGETFKELYDKNDGSFNAVGTLRYYSTLKAFLIDYPESNHLCWRLHQSVCSSLFAEGGDVELSTDIPLDKRKYIYKWFSFSTPEQLEHKRIEALINSK</sequence>
<dbReference type="SUPFAM" id="SSF47413">
    <property type="entry name" value="lambda repressor-like DNA-binding domains"/>
    <property type="match status" value="1"/>
</dbReference>
<dbReference type="InterPro" id="IPR015060">
    <property type="entry name" value="Aca2_YdiL-like"/>
</dbReference>
<dbReference type="InterPro" id="IPR010982">
    <property type="entry name" value="Lambda_DNA-bd_dom_sf"/>
</dbReference>
<keyword evidence="2" id="KW-1185">Reference proteome</keyword>